<accession>A0A9Q7SKI9</accession>
<sequence length="98" mass="9944">MINTNWPVDATHSPLSITPAAGANRDRAATNVSSERTSTACRQSAALTVPGSGTVNAQPPAPSSAARKRSMLCRSSKACNMIRTAASVTPAGACSTTV</sequence>
<organism evidence="2 3">
    <name type="scientific">Mycobacteroides abscessus subsp. bolletii</name>
    <dbReference type="NCBI Taxonomy" id="319705"/>
    <lineage>
        <taxon>Bacteria</taxon>
        <taxon>Bacillati</taxon>
        <taxon>Actinomycetota</taxon>
        <taxon>Actinomycetes</taxon>
        <taxon>Mycobacteriales</taxon>
        <taxon>Mycobacteriaceae</taxon>
        <taxon>Mycobacteroides</taxon>
        <taxon>Mycobacteroides abscessus</taxon>
    </lineage>
</organism>
<comment type="caution">
    <text evidence="2">The sequence shown here is derived from an EMBL/GenBank/DDBJ whole genome shotgun (WGS) entry which is preliminary data.</text>
</comment>
<evidence type="ECO:0000256" key="1">
    <source>
        <dbReference type="SAM" id="MobiDB-lite"/>
    </source>
</evidence>
<dbReference type="EMBL" id="FSFA01000013">
    <property type="protein sequence ID" value="SHY19135.1"/>
    <property type="molecule type" value="Genomic_DNA"/>
</dbReference>
<reference evidence="2 3" key="1">
    <citation type="submission" date="2016-11" db="EMBL/GenBank/DDBJ databases">
        <authorList>
            <consortium name="Pathogen Informatics"/>
        </authorList>
    </citation>
    <scope>NUCLEOTIDE SEQUENCE [LARGE SCALE GENOMIC DNA]</scope>
    <source>
        <strain evidence="2 3">968</strain>
    </source>
</reference>
<dbReference type="Proteomes" id="UP000185183">
    <property type="component" value="Unassembled WGS sequence"/>
</dbReference>
<feature type="region of interest" description="Disordered" evidence="1">
    <location>
        <begin position="1"/>
        <end position="69"/>
    </location>
</feature>
<evidence type="ECO:0000313" key="3">
    <source>
        <dbReference type="Proteomes" id="UP000185183"/>
    </source>
</evidence>
<gene>
    <name evidence="2" type="ORF">SAMEA2275694_05233</name>
</gene>
<name>A0A9Q7SKI9_9MYCO</name>
<dbReference type="AlphaFoldDB" id="A0A9Q7SKI9"/>
<protein>
    <submittedName>
        <fullName evidence="2">Uncharacterized protein</fullName>
    </submittedName>
</protein>
<evidence type="ECO:0000313" key="2">
    <source>
        <dbReference type="EMBL" id="SHY19135.1"/>
    </source>
</evidence>
<feature type="compositionally biased region" description="Polar residues" evidence="1">
    <location>
        <begin position="30"/>
        <end position="57"/>
    </location>
</feature>
<proteinExistence type="predicted"/>